<feature type="transmembrane region" description="Helical" evidence="7">
    <location>
        <begin position="184"/>
        <end position="203"/>
    </location>
</feature>
<dbReference type="WBParaSite" id="TCLT_0000475201-mRNA-1">
    <property type="protein sequence ID" value="TCLT_0000475201-mRNA-1"/>
    <property type="gene ID" value="TCLT_0000475201"/>
</dbReference>
<feature type="transmembrane region" description="Helical" evidence="7">
    <location>
        <begin position="534"/>
        <end position="557"/>
    </location>
</feature>
<evidence type="ECO:0000313" key="9">
    <source>
        <dbReference type="Proteomes" id="UP000276776"/>
    </source>
</evidence>
<evidence type="ECO:0000256" key="7">
    <source>
        <dbReference type="SAM" id="Phobius"/>
    </source>
</evidence>
<evidence type="ECO:0000256" key="5">
    <source>
        <dbReference type="ARBA" id="ARBA00022989"/>
    </source>
</evidence>
<dbReference type="STRING" id="103827.A0A0N5CWM6"/>
<keyword evidence="4" id="KW-0769">Symport</keyword>
<feature type="transmembrane region" description="Helical" evidence="7">
    <location>
        <begin position="649"/>
        <end position="668"/>
    </location>
</feature>
<feature type="transmembrane region" description="Helical" evidence="7">
    <location>
        <begin position="715"/>
        <end position="739"/>
    </location>
</feature>
<dbReference type="InterPro" id="IPR037272">
    <property type="entry name" value="SNS_sf"/>
</dbReference>
<keyword evidence="6 7" id="KW-0472">Membrane</keyword>
<keyword evidence="3 7" id="KW-0812">Transmembrane</keyword>
<dbReference type="Proteomes" id="UP000276776">
    <property type="component" value="Unassembled WGS sequence"/>
</dbReference>
<protein>
    <submittedName>
        <fullName evidence="10">YrdC-like domain-containing protein</fullName>
    </submittedName>
</protein>
<feature type="transmembrane region" description="Helical" evidence="7">
    <location>
        <begin position="613"/>
        <end position="637"/>
    </location>
</feature>
<dbReference type="PANTHER" id="PTHR11616">
    <property type="entry name" value="SODIUM/CHLORIDE DEPENDENT TRANSPORTER"/>
    <property type="match status" value="1"/>
</dbReference>
<dbReference type="InterPro" id="IPR000175">
    <property type="entry name" value="Na/ntran_symport"/>
</dbReference>
<dbReference type="GO" id="GO:0015375">
    <property type="term" value="F:glycine:sodium symporter activity"/>
    <property type="evidence" value="ECO:0007669"/>
    <property type="project" value="TreeGrafter"/>
</dbReference>
<dbReference type="GO" id="GO:0005886">
    <property type="term" value="C:plasma membrane"/>
    <property type="evidence" value="ECO:0007669"/>
    <property type="project" value="TreeGrafter"/>
</dbReference>
<sequence>MYLSSDAVDAYSLATLAGAPFSQLLSQCLLAWPLVFLLFTLPATNLLINLGYVSGAGPVLTFSRIAPVASGLGWALTWLAGERLFIRSLTAAQYLIYLLVSIRQRLDWAIDCGHKYNDDLCIDLLRVNISHGKAQHRPDNNWPAQQFNKYVIRRVPHNVNLSVWAPNAWYFEDQSMTQKFSIEFPAFSLSLAHVLIWCTLFFISKRYGPSPGWFLSRFCILLPLMFYAILISGLTIFGFSFGKTNEREISPEDVEKYPFQYFSEIHGFFRTTVALMDYSSAFTGILIFASSRIRSGNLPMNALALLTAQFLPPAILYVIKEGCNGHLAKIQPAYDSYAATDETFSFDTAAACFATVTGGPIWAILFYSANLMYNCIGPMVVLLLFIYNSFAEQFVFVEQFRTFLLALLCTVFAATGLLLCMPMGTSFSTLLHYVSQSSLTQLFLFIVVFFVYGWYNLDTDVRIMIDADQNHSMLTYLLGVTSPVYTVLLFTAVPALLVAKLVSVFDLLMTGMDIERHIDYGTSFISSSKTLNRFFGYLILLGPSVITGIFAIVAFYVHVMRYKMPWGSIMDATADWISHTSLRQAVSPKPAPISHRIFITLFSISYRTALRGIFLIEVLIGVILFFLFIGNTFYIRFVGDANAAVAGNFRTILFLGLITFHILSLIEMRWTLKRWDHSSRLTLCIAVTTMEMAFLNGYMWVAAVNHSWGLNYQPFLVIFVNTIIRGVLLSILIAVRWNITEMSHPTRTRDATEIYDATADLDNDVDHEEGGVPTIYEMRRDVFT</sequence>
<dbReference type="OrthoDB" id="5846215at2759"/>
<name>A0A0N5CWM6_THECL</name>
<keyword evidence="9" id="KW-1185">Reference proteome</keyword>
<organism evidence="10">
    <name type="scientific">Thelazia callipaeda</name>
    <name type="common">Oriental eyeworm</name>
    <name type="synonym">Parasitic nematode</name>
    <dbReference type="NCBI Taxonomy" id="103827"/>
    <lineage>
        <taxon>Eukaryota</taxon>
        <taxon>Metazoa</taxon>
        <taxon>Ecdysozoa</taxon>
        <taxon>Nematoda</taxon>
        <taxon>Chromadorea</taxon>
        <taxon>Rhabditida</taxon>
        <taxon>Spirurina</taxon>
        <taxon>Spiruromorpha</taxon>
        <taxon>Thelazioidea</taxon>
        <taxon>Thelaziidae</taxon>
        <taxon>Thelazia</taxon>
    </lineage>
</organism>
<dbReference type="PROSITE" id="PS50267">
    <property type="entry name" value="NA_NEUROTRAN_SYMP_3"/>
    <property type="match status" value="1"/>
</dbReference>
<evidence type="ECO:0000256" key="6">
    <source>
        <dbReference type="ARBA" id="ARBA00023136"/>
    </source>
</evidence>
<feature type="transmembrane region" description="Helical" evidence="7">
    <location>
        <begin position="476"/>
        <end position="499"/>
    </location>
</feature>
<feature type="transmembrane region" description="Helical" evidence="7">
    <location>
        <begin position="84"/>
        <end position="100"/>
    </location>
</feature>
<dbReference type="AlphaFoldDB" id="A0A0N5CWM6"/>
<reference evidence="10" key="1">
    <citation type="submission" date="2016-04" db="UniProtKB">
        <authorList>
            <consortium name="WormBaseParasite"/>
        </authorList>
    </citation>
    <scope>IDENTIFICATION</scope>
</reference>
<feature type="transmembrane region" description="Helical" evidence="7">
    <location>
        <begin position="402"/>
        <end position="424"/>
    </location>
</feature>
<evidence type="ECO:0000313" key="8">
    <source>
        <dbReference type="EMBL" id="VDN01900.1"/>
    </source>
</evidence>
<keyword evidence="5 7" id="KW-1133">Transmembrane helix</keyword>
<proteinExistence type="predicted"/>
<evidence type="ECO:0000256" key="3">
    <source>
        <dbReference type="ARBA" id="ARBA00022692"/>
    </source>
</evidence>
<evidence type="ECO:0000256" key="4">
    <source>
        <dbReference type="ARBA" id="ARBA00022847"/>
    </source>
</evidence>
<accession>A0A0N5CWM6</accession>
<dbReference type="OMA" id="YGIMFAP"/>
<feature type="transmembrane region" description="Helical" evidence="7">
    <location>
        <begin position="680"/>
        <end position="703"/>
    </location>
</feature>
<evidence type="ECO:0000313" key="10">
    <source>
        <dbReference type="WBParaSite" id="TCLT_0000475201-mRNA-1"/>
    </source>
</evidence>
<evidence type="ECO:0000256" key="2">
    <source>
        <dbReference type="ARBA" id="ARBA00022448"/>
    </source>
</evidence>
<feature type="transmembrane region" description="Helical" evidence="7">
    <location>
        <begin position="215"/>
        <end position="239"/>
    </location>
</feature>
<feature type="transmembrane region" description="Helical" evidence="7">
    <location>
        <begin position="371"/>
        <end position="390"/>
    </location>
</feature>
<evidence type="ECO:0000256" key="1">
    <source>
        <dbReference type="ARBA" id="ARBA00004141"/>
    </source>
</evidence>
<comment type="subcellular location">
    <subcellularLocation>
        <location evidence="1">Membrane</location>
        <topology evidence="1">Multi-pass membrane protein</topology>
    </subcellularLocation>
</comment>
<gene>
    <name evidence="8" type="ORF">TCLT_LOCUS4741</name>
</gene>
<reference evidence="8 9" key="2">
    <citation type="submission" date="2018-11" db="EMBL/GenBank/DDBJ databases">
        <authorList>
            <consortium name="Pathogen Informatics"/>
        </authorList>
    </citation>
    <scope>NUCLEOTIDE SEQUENCE [LARGE SCALE GENOMIC DNA]</scope>
</reference>
<keyword evidence="2" id="KW-0813">Transport</keyword>
<feature type="transmembrane region" description="Helical" evidence="7">
    <location>
        <begin position="430"/>
        <end position="455"/>
    </location>
</feature>
<dbReference type="EMBL" id="UYYF01004302">
    <property type="protein sequence ID" value="VDN01900.1"/>
    <property type="molecule type" value="Genomic_DNA"/>
</dbReference>
<dbReference type="Pfam" id="PF00209">
    <property type="entry name" value="SNF"/>
    <property type="match status" value="1"/>
</dbReference>
<dbReference type="PANTHER" id="PTHR11616:SF240">
    <property type="entry name" value="BLOATED TUBULES, ISOFORM B-RELATED"/>
    <property type="match status" value="1"/>
</dbReference>
<dbReference type="SUPFAM" id="SSF161070">
    <property type="entry name" value="SNF-like"/>
    <property type="match status" value="1"/>
</dbReference>
<feature type="transmembrane region" description="Helical" evidence="7">
    <location>
        <begin position="344"/>
        <end position="365"/>
    </location>
</feature>